<dbReference type="GeneID" id="8109499"/>
<dbReference type="Pfam" id="PF20684">
    <property type="entry name" value="Fung_rhodopsin"/>
    <property type="match status" value="1"/>
</dbReference>
<feature type="transmembrane region" description="Helical" evidence="6">
    <location>
        <begin position="61"/>
        <end position="89"/>
    </location>
</feature>
<keyword evidence="3 6" id="KW-1133">Transmembrane helix</keyword>
<dbReference type="InParanoid" id="B8LZP6"/>
<reference evidence="9" key="1">
    <citation type="journal article" date="2015" name="Genome Announc.">
        <title>Genome sequence of the AIDS-associated pathogen Penicillium marneffei (ATCC18224) and its near taxonomic relative Talaromyces stipitatus (ATCC10500).</title>
        <authorList>
            <person name="Nierman W.C."/>
            <person name="Fedorova-Abrams N.D."/>
            <person name="Andrianopoulos A."/>
        </authorList>
    </citation>
    <scope>NUCLEOTIDE SEQUENCE [LARGE SCALE GENOMIC DNA]</scope>
    <source>
        <strain evidence="9">ATCC 10500 / CBS 375.48 / QM 6759 / NRRL 1006</strain>
    </source>
</reference>
<dbReference type="PANTHER" id="PTHR33048">
    <property type="entry name" value="PTH11-LIKE INTEGRAL MEMBRANE PROTEIN (AFU_ORTHOLOGUE AFUA_5G11245)"/>
    <property type="match status" value="1"/>
</dbReference>
<feature type="transmembrane region" description="Helical" evidence="6">
    <location>
        <begin position="29"/>
        <end position="49"/>
    </location>
</feature>
<dbReference type="Proteomes" id="UP000001745">
    <property type="component" value="Unassembled WGS sequence"/>
</dbReference>
<dbReference type="PANTHER" id="PTHR33048:SF47">
    <property type="entry name" value="INTEGRAL MEMBRANE PROTEIN-RELATED"/>
    <property type="match status" value="1"/>
</dbReference>
<evidence type="ECO:0000256" key="5">
    <source>
        <dbReference type="ARBA" id="ARBA00038359"/>
    </source>
</evidence>
<dbReference type="AlphaFoldDB" id="B8LZP6"/>
<accession>B8LZP6</accession>
<evidence type="ECO:0000313" key="8">
    <source>
        <dbReference type="EMBL" id="EED22469.1"/>
    </source>
</evidence>
<feature type="transmembrane region" description="Helical" evidence="6">
    <location>
        <begin position="264"/>
        <end position="286"/>
    </location>
</feature>
<dbReference type="InterPro" id="IPR049326">
    <property type="entry name" value="Rhodopsin_dom_fungi"/>
</dbReference>
<feature type="transmembrane region" description="Helical" evidence="6">
    <location>
        <begin position="187"/>
        <end position="209"/>
    </location>
</feature>
<dbReference type="InterPro" id="IPR052337">
    <property type="entry name" value="SAT4-like"/>
</dbReference>
<comment type="subcellular location">
    <subcellularLocation>
        <location evidence="1">Membrane</location>
        <topology evidence="1">Multi-pass membrane protein</topology>
    </subcellularLocation>
</comment>
<gene>
    <name evidence="8" type="ORF">TSTA_097180</name>
</gene>
<dbReference type="PhylomeDB" id="B8LZP6"/>
<evidence type="ECO:0000256" key="4">
    <source>
        <dbReference type="ARBA" id="ARBA00023136"/>
    </source>
</evidence>
<evidence type="ECO:0000256" key="1">
    <source>
        <dbReference type="ARBA" id="ARBA00004141"/>
    </source>
</evidence>
<evidence type="ECO:0000256" key="2">
    <source>
        <dbReference type="ARBA" id="ARBA00022692"/>
    </source>
</evidence>
<dbReference type="STRING" id="441959.B8LZP6"/>
<dbReference type="EMBL" id="EQ962653">
    <property type="protein sequence ID" value="EED22469.1"/>
    <property type="molecule type" value="Genomic_DNA"/>
</dbReference>
<protein>
    <submittedName>
        <fullName evidence="8">Integral membrane protein, putative</fullName>
    </submittedName>
</protein>
<evidence type="ECO:0000256" key="3">
    <source>
        <dbReference type="ARBA" id="ARBA00022989"/>
    </source>
</evidence>
<comment type="similarity">
    <text evidence="5">Belongs to the SAT4 family.</text>
</comment>
<feature type="domain" description="Rhodopsin" evidence="7">
    <location>
        <begin position="45"/>
        <end position="286"/>
    </location>
</feature>
<name>B8LZP6_TALSN</name>
<evidence type="ECO:0000256" key="6">
    <source>
        <dbReference type="SAM" id="Phobius"/>
    </source>
</evidence>
<dbReference type="OrthoDB" id="10017208at2759"/>
<feature type="transmembrane region" description="Helical" evidence="6">
    <location>
        <begin position="109"/>
        <end position="133"/>
    </location>
</feature>
<dbReference type="RefSeq" id="XP_002479432.1">
    <property type="nucleotide sequence ID" value="XM_002479387.1"/>
</dbReference>
<dbReference type="HOGENOM" id="CLU_028200_0_2_1"/>
<sequence>MATATIPGSNAMTPNPTVNNVNPIAVKQIIASVVLPVLAVIATGMRFWARRIIRVTPSVEDWLIVVGLIWTIGYAVVNILLVTIGGVGWSSTVLVESEQLNRVTIELKLTLAGQVVYALALGCIKASICLQLIRLFWIDKLFRYLGFVLLALSIGWALQTMLIGFLICRPISHNWNTNSPGTCGDLHAAYISVGIVDAVTDGLIFLLPIPKIGSLQLPNRTKLATSAIFALGLLTIASGIVRTVQVAHLQFDPNDTGAEVDLCVWSVVEPSVGIIVACMIVMRPLFLRFGEKFLSWGPWTTRRSNPMNSYDSSKIVHTDQSISRNHQFVKLGPKSDAIPLNSMGSSHDVTMYVRASDDHASDKSHYQTISASKKQKPVNVV</sequence>
<feature type="transmembrane region" description="Helical" evidence="6">
    <location>
        <begin position="221"/>
        <end position="244"/>
    </location>
</feature>
<keyword evidence="2 6" id="KW-0812">Transmembrane</keyword>
<evidence type="ECO:0000259" key="7">
    <source>
        <dbReference type="Pfam" id="PF20684"/>
    </source>
</evidence>
<feature type="transmembrane region" description="Helical" evidence="6">
    <location>
        <begin position="145"/>
        <end position="167"/>
    </location>
</feature>
<evidence type="ECO:0000313" key="9">
    <source>
        <dbReference type="Proteomes" id="UP000001745"/>
    </source>
</evidence>
<keyword evidence="4 6" id="KW-0472">Membrane</keyword>
<keyword evidence="9" id="KW-1185">Reference proteome</keyword>
<dbReference type="VEuPathDB" id="FungiDB:TSTA_097180"/>
<organism evidence="8 9">
    <name type="scientific">Talaromyces stipitatus (strain ATCC 10500 / CBS 375.48 / QM 6759 / NRRL 1006)</name>
    <name type="common">Penicillium stipitatum</name>
    <dbReference type="NCBI Taxonomy" id="441959"/>
    <lineage>
        <taxon>Eukaryota</taxon>
        <taxon>Fungi</taxon>
        <taxon>Dikarya</taxon>
        <taxon>Ascomycota</taxon>
        <taxon>Pezizomycotina</taxon>
        <taxon>Eurotiomycetes</taxon>
        <taxon>Eurotiomycetidae</taxon>
        <taxon>Eurotiales</taxon>
        <taxon>Trichocomaceae</taxon>
        <taxon>Talaromyces</taxon>
        <taxon>Talaromyces sect. Talaromyces</taxon>
    </lineage>
</organism>
<dbReference type="eggNOG" id="ENOG502SMQG">
    <property type="taxonomic scope" value="Eukaryota"/>
</dbReference>
<dbReference type="GO" id="GO:0016020">
    <property type="term" value="C:membrane"/>
    <property type="evidence" value="ECO:0007669"/>
    <property type="project" value="UniProtKB-SubCell"/>
</dbReference>
<proteinExistence type="inferred from homology"/>
<dbReference type="OMA" id="MSITWMI"/>